<dbReference type="InterPro" id="IPR001584">
    <property type="entry name" value="Integrase_cat-core"/>
</dbReference>
<feature type="domain" description="Integrase catalytic" evidence="1">
    <location>
        <begin position="127"/>
        <end position="285"/>
    </location>
</feature>
<protein>
    <submittedName>
        <fullName evidence="2">Transposon Ty3-I Gag-Pol polyprotein</fullName>
    </submittedName>
</protein>
<sequence>MNIKLEVDQVAGLLAALQLKPDFVDQIKEVQTRDPFLLRMLIRANGVIVNGERVCVPDVDGLREEILREAHNAPYAMHPSIVKMYRNLRPYYWWQSMKKDVAEFVAKCMTCQQVKAEHQAPAGKLRPLSVPEWKWEKITMDFVIGLPRTLRKHDAIWVVVDRLTKSAHFLPIRQGDSLDKLAELYVVEIVRLHGVPVSIVPDRDPRFTSRFWGSLQRALGTKLYFNTAFHPQTDGQSERTIQTLEDMMRACIMEKGNWDDHLPLMEFAYNNSFYSSIGMAPYEAL</sequence>
<dbReference type="GO" id="GO:0003676">
    <property type="term" value="F:nucleic acid binding"/>
    <property type="evidence" value="ECO:0007669"/>
    <property type="project" value="InterPro"/>
</dbReference>
<dbReference type="AlphaFoldDB" id="A0AAW2XYC2"/>
<dbReference type="Gene3D" id="3.30.420.10">
    <property type="entry name" value="Ribonuclease H-like superfamily/Ribonuclease H"/>
    <property type="match status" value="1"/>
</dbReference>
<evidence type="ECO:0000313" key="2">
    <source>
        <dbReference type="EMBL" id="KAL0456810.1"/>
    </source>
</evidence>
<gene>
    <name evidence="2" type="ORF">Slati_1020200</name>
</gene>
<dbReference type="InterPro" id="IPR036397">
    <property type="entry name" value="RNaseH_sf"/>
</dbReference>
<dbReference type="PANTHER" id="PTHR45835">
    <property type="entry name" value="YALI0A06105P"/>
    <property type="match status" value="1"/>
</dbReference>
<dbReference type="InterPro" id="IPR041588">
    <property type="entry name" value="Integrase_H2C2"/>
</dbReference>
<accession>A0AAW2XYC2</accession>
<dbReference type="InterPro" id="IPR012337">
    <property type="entry name" value="RNaseH-like_sf"/>
</dbReference>
<dbReference type="PROSITE" id="PS50994">
    <property type="entry name" value="INTEGRASE"/>
    <property type="match status" value="1"/>
</dbReference>
<dbReference type="FunFam" id="1.10.340.70:FF:000001">
    <property type="entry name" value="Retrovirus-related Pol polyprotein from transposon gypsy-like Protein"/>
    <property type="match status" value="1"/>
</dbReference>
<dbReference type="GO" id="GO:0015074">
    <property type="term" value="P:DNA integration"/>
    <property type="evidence" value="ECO:0007669"/>
    <property type="project" value="InterPro"/>
</dbReference>
<comment type="caution">
    <text evidence="2">The sequence shown here is derived from an EMBL/GenBank/DDBJ whole genome shotgun (WGS) entry which is preliminary data.</text>
</comment>
<dbReference type="Pfam" id="PF17921">
    <property type="entry name" value="Integrase_H2C2"/>
    <property type="match status" value="1"/>
</dbReference>
<evidence type="ECO:0000259" key="1">
    <source>
        <dbReference type="PROSITE" id="PS50994"/>
    </source>
</evidence>
<organism evidence="2">
    <name type="scientific">Sesamum latifolium</name>
    <dbReference type="NCBI Taxonomy" id="2727402"/>
    <lineage>
        <taxon>Eukaryota</taxon>
        <taxon>Viridiplantae</taxon>
        <taxon>Streptophyta</taxon>
        <taxon>Embryophyta</taxon>
        <taxon>Tracheophyta</taxon>
        <taxon>Spermatophyta</taxon>
        <taxon>Magnoliopsida</taxon>
        <taxon>eudicotyledons</taxon>
        <taxon>Gunneridae</taxon>
        <taxon>Pentapetalae</taxon>
        <taxon>asterids</taxon>
        <taxon>lamiids</taxon>
        <taxon>Lamiales</taxon>
        <taxon>Pedaliaceae</taxon>
        <taxon>Sesamum</taxon>
    </lineage>
</organism>
<reference evidence="2" key="1">
    <citation type="submission" date="2020-06" db="EMBL/GenBank/DDBJ databases">
        <authorList>
            <person name="Li T."/>
            <person name="Hu X."/>
            <person name="Zhang T."/>
            <person name="Song X."/>
            <person name="Zhang H."/>
            <person name="Dai N."/>
            <person name="Sheng W."/>
            <person name="Hou X."/>
            <person name="Wei L."/>
        </authorList>
    </citation>
    <scope>NUCLEOTIDE SEQUENCE</scope>
    <source>
        <strain evidence="2">KEN1</strain>
        <tissue evidence="2">Leaf</tissue>
    </source>
</reference>
<proteinExistence type="predicted"/>
<dbReference type="Gene3D" id="1.10.340.70">
    <property type="match status" value="1"/>
</dbReference>
<name>A0AAW2XYC2_9LAMI</name>
<dbReference type="SUPFAM" id="SSF53098">
    <property type="entry name" value="Ribonuclease H-like"/>
    <property type="match status" value="1"/>
</dbReference>
<dbReference type="PANTHER" id="PTHR45835:SF99">
    <property type="entry name" value="CHROMO DOMAIN-CONTAINING PROTEIN-RELATED"/>
    <property type="match status" value="1"/>
</dbReference>
<dbReference type="EMBL" id="JACGWN010000003">
    <property type="protein sequence ID" value="KAL0456810.1"/>
    <property type="molecule type" value="Genomic_DNA"/>
</dbReference>
<reference evidence="2" key="2">
    <citation type="journal article" date="2024" name="Plant">
        <title>Genomic evolution and insights into agronomic trait innovations of Sesamum species.</title>
        <authorList>
            <person name="Miao H."/>
            <person name="Wang L."/>
            <person name="Qu L."/>
            <person name="Liu H."/>
            <person name="Sun Y."/>
            <person name="Le M."/>
            <person name="Wang Q."/>
            <person name="Wei S."/>
            <person name="Zheng Y."/>
            <person name="Lin W."/>
            <person name="Duan Y."/>
            <person name="Cao H."/>
            <person name="Xiong S."/>
            <person name="Wang X."/>
            <person name="Wei L."/>
            <person name="Li C."/>
            <person name="Ma Q."/>
            <person name="Ju M."/>
            <person name="Zhao R."/>
            <person name="Li G."/>
            <person name="Mu C."/>
            <person name="Tian Q."/>
            <person name="Mei H."/>
            <person name="Zhang T."/>
            <person name="Gao T."/>
            <person name="Zhang H."/>
        </authorList>
    </citation>
    <scope>NUCLEOTIDE SEQUENCE</scope>
    <source>
        <strain evidence="2">KEN1</strain>
    </source>
</reference>